<dbReference type="GO" id="GO:1990351">
    <property type="term" value="C:transporter complex"/>
    <property type="evidence" value="ECO:0007669"/>
    <property type="project" value="TreeGrafter"/>
</dbReference>
<name>A0A943EIQ9_9FIRM</name>
<keyword evidence="3" id="KW-0732">Signal</keyword>
<protein>
    <submittedName>
        <fullName evidence="5">Organic solvent tolerance protein OstA</fullName>
    </submittedName>
</protein>
<dbReference type="PANTHER" id="PTHR30189">
    <property type="entry name" value="LPS-ASSEMBLY PROTEIN"/>
    <property type="match status" value="1"/>
</dbReference>
<reference evidence="5" key="1">
    <citation type="submission" date="2021-02" db="EMBL/GenBank/DDBJ databases">
        <title>Infant gut strain persistence is associated with maternal origin, phylogeny, and functional potential including surface adhesion and iron acquisition.</title>
        <authorList>
            <person name="Lou Y.C."/>
        </authorList>
    </citation>
    <scope>NUCLEOTIDE SEQUENCE</scope>
    <source>
        <strain evidence="5">L3_106_000M1_dasL3_106_000M1_concoct_15</strain>
    </source>
</reference>
<dbReference type="GO" id="GO:0009279">
    <property type="term" value="C:cell outer membrane"/>
    <property type="evidence" value="ECO:0007669"/>
    <property type="project" value="TreeGrafter"/>
</dbReference>
<evidence type="ECO:0000256" key="1">
    <source>
        <dbReference type="ARBA" id="ARBA00023237"/>
    </source>
</evidence>
<dbReference type="PANTHER" id="PTHR30189:SF1">
    <property type="entry name" value="LPS-ASSEMBLY PROTEIN LPTD"/>
    <property type="match status" value="1"/>
</dbReference>
<proteinExistence type="predicted"/>
<dbReference type="AlphaFoldDB" id="A0A943EIQ9"/>
<feature type="region of interest" description="Disordered" evidence="2">
    <location>
        <begin position="71"/>
        <end position="98"/>
    </location>
</feature>
<dbReference type="InterPro" id="IPR005653">
    <property type="entry name" value="OstA-like_N"/>
</dbReference>
<evidence type="ECO:0000256" key="3">
    <source>
        <dbReference type="SAM" id="SignalP"/>
    </source>
</evidence>
<keyword evidence="1" id="KW-0998">Cell outer membrane</keyword>
<accession>A0A943EIQ9</accession>
<evidence type="ECO:0000256" key="2">
    <source>
        <dbReference type="SAM" id="MobiDB-lite"/>
    </source>
</evidence>
<dbReference type="EMBL" id="JAGZCZ010000001">
    <property type="protein sequence ID" value="MBS5519015.1"/>
    <property type="molecule type" value="Genomic_DNA"/>
</dbReference>
<evidence type="ECO:0000313" key="5">
    <source>
        <dbReference type="EMBL" id="MBS5519015.1"/>
    </source>
</evidence>
<organism evidence="5 6">
    <name type="scientific">Acidaminococcus intestini</name>
    <dbReference type="NCBI Taxonomy" id="187327"/>
    <lineage>
        <taxon>Bacteria</taxon>
        <taxon>Bacillati</taxon>
        <taxon>Bacillota</taxon>
        <taxon>Negativicutes</taxon>
        <taxon>Acidaminococcales</taxon>
        <taxon>Acidaminococcaceae</taxon>
        <taxon>Acidaminococcus</taxon>
    </lineage>
</organism>
<feature type="domain" description="Organic solvent tolerance-like N-terminal" evidence="4">
    <location>
        <begin position="101"/>
        <end position="176"/>
    </location>
</feature>
<evidence type="ECO:0000313" key="6">
    <source>
        <dbReference type="Proteomes" id="UP000754226"/>
    </source>
</evidence>
<feature type="signal peptide" evidence="3">
    <location>
        <begin position="1"/>
        <end position="22"/>
    </location>
</feature>
<feature type="compositionally biased region" description="Basic and acidic residues" evidence="2">
    <location>
        <begin position="76"/>
        <end position="95"/>
    </location>
</feature>
<dbReference type="Pfam" id="PF13100">
    <property type="entry name" value="OstA_2"/>
    <property type="match status" value="1"/>
</dbReference>
<comment type="caution">
    <text evidence="5">The sequence shown here is derived from an EMBL/GenBank/DDBJ whole genome shotgun (WGS) entry which is preliminary data.</text>
</comment>
<dbReference type="InterPro" id="IPR050218">
    <property type="entry name" value="LptD"/>
</dbReference>
<dbReference type="Proteomes" id="UP000754226">
    <property type="component" value="Unassembled WGS sequence"/>
</dbReference>
<feature type="chain" id="PRO_5037520943" evidence="3">
    <location>
        <begin position="23"/>
        <end position="533"/>
    </location>
</feature>
<evidence type="ECO:0000259" key="4">
    <source>
        <dbReference type="Pfam" id="PF13100"/>
    </source>
</evidence>
<gene>
    <name evidence="5" type="ORF">KHX13_01525</name>
</gene>
<keyword evidence="1" id="KW-0472">Membrane</keyword>
<sequence length="533" mass="62127">MNQKALALLVTMMVCMPGAAYAARTYDGQPLATKNGPAYEPQTVDDVARRAAQAEAIRKLQDEPDQFAEEAIQAKQESEKEKKARKERGEDKATSESDLPITIYGDHVLYHSDTGEFTASGNVRLYQGTQRLYTTEARGNALTGDVYLLQGGRMIDPPNTTDSDWGHYNFKTQTGTVRNMKGTNGDDLYKADIAHIYKDHVDLDQGASVTRCPAVEHPPCLEVRADHVVIYPNDKIIAYGVKVYLKGKHIYSRDRWINRLNDGENKQSFVPHIGYDEDQGIKLRYNYSYDFSDHNTLDADIKYYSKIGWRPMFTDTQDERNFYVRYMEGFDEDDNNNWIRKMHDIKVGYKPHRISDSLPLSYSAYASHGLWKDKRIKSWHTEYAVFLNHDPITLIHGDRPLTLGLGVGRKWINESERDSTRKTWLYSATLRKNLGAGFSSWLGYYWEKRQASIFDYGRPDMDREVQFGLSKTFTPRDNVTFMTRYDEAGHNIYEYIWRWRHDFCCFRLTFEYRDKRYKGGDDEWSVQYELFRW</sequence>